<keyword evidence="5 8" id="KW-0697">Rotamase</keyword>
<keyword evidence="9" id="KW-0732">Signal</keyword>
<comment type="catalytic activity">
    <reaction evidence="1">
        <text>[protein]-peptidylproline (omega=180) = [protein]-peptidylproline (omega=0)</text>
        <dbReference type="Rhea" id="RHEA:16237"/>
        <dbReference type="Rhea" id="RHEA-COMP:10747"/>
        <dbReference type="Rhea" id="RHEA-COMP:10748"/>
        <dbReference type="ChEBI" id="CHEBI:83833"/>
        <dbReference type="ChEBI" id="CHEBI:83834"/>
        <dbReference type="EC" id="5.2.1.8"/>
    </reaction>
</comment>
<dbReference type="Gene3D" id="3.10.50.40">
    <property type="match status" value="1"/>
</dbReference>
<proteinExistence type="inferred from homology"/>
<evidence type="ECO:0000256" key="6">
    <source>
        <dbReference type="ARBA" id="ARBA00030642"/>
    </source>
</evidence>
<evidence type="ECO:0000256" key="9">
    <source>
        <dbReference type="SAM" id="SignalP"/>
    </source>
</evidence>
<dbReference type="EMBL" id="SOEB01000004">
    <property type="protein sequence ID" value="TDX32008.1"/>
    <property type="molecule type" value="Genomic_DNA"/>
</dbReference>
<gene>
    <name evidence="11" type="ORF">EV657_104205</name>
</gene>
<evidence type="ECO:0000256" key="7">
    <source>
        <dbReference type="ARBA" id="ARBA00031484"/>
    </source>
</evidence>
<comment type="caution">
    <text evidence="11">The sequence shown here is derived from an EMBL/GenBank/DDBJ whole genome shotgun (WGS) entry which is preliminary data.</text>
</comment>
<dbReference type="InterPro" id="IPR023058">
    <property type="entry name" value="PPIase_PpiC_CS"/>
</dbReference>
<evidence type="ECO:0000256" key="1">
    <source>
        <dbReference type="ARBA" id="ARBA00000971"/>
    </source>
</evidence>
<dbReference type="GO" id="GO:0003755">
    <property type="term" value="F:peptidyl-prolyl cis-trans isomerase activity"/>
    <property type="evidence" value="ECO:0007669"/>
    <property type="project" value="UniProtKB-KW"/>
</dbReference>
<dbReference type="SUPFAM" id="SSF54534">
    <property type="entry name" value="FKBP-like"/>
    <property type="match status" value="1"/>
</dbReference>
<dbReference type="InterPro" id="IPR050245">
    <property type="entry name" value="PrsA_foldase"/>
</dbReference>
<dbReference type="PROSITE" id="PS50198">
    <property type="entry name" value="PPIC_PPIASE_2"/>
    <property type="match status" value="1"/>
</dbReference>
<dbReference type="RefSeq" id="WP_113669427.1">
    <property type="nucleotide sequence ID" value="NZ_SOEB01000004.1"/>
</dbReference>
<dbReference type="AlphaFoldDB" id="A0A4V3GUS2"/>
<name>A0A4V3GUS2_9RHOB</name>
<dbReference type="PROSITE" id="PS01096">
    <property type="entry name" value="PPIC_PPIASE_1"/>
    <property type="match status" value="1"/>
</dbReference>
<dbReference type="InterPro" id="IPR000297">
    <property type="entry name" value="PPIase_PpiC"/>
</dbReference>
<dbReference type="PANTHER" id="PTHR47245:SF2">
    <property type="entry name" value="PEPTIDYL-PROLYL CIS-TRANS ISOMERASE HP_0175-RELATED"/>
    <property type="match status" value="1"/>
</dbReference>
<feature type="chain" id="PRO_5020797557" description="Parvulin-like PPIase" evidence="9">
    <location>
        <begin position="24"/>
        <end position="281"/>
    </location>
</feature>
<evidence type="ECO:0000256" key="4">
    <source>
        <dbReference type="ARBA" id="ARBA00018370"/>
    </source>
</evidence>
<comment type="similarity">
    <text evidence="2">Belongs to the PpiC/parvulin rotamase family.</text>
</comment>
<protein>
    <recommendedName>
        <fullName evidence="4">Parvulin-like PPIase</fullName>
        <ecNumber evidence="3">5.2.1.8</ecNumber>
    </recommendedName>
    <alternativeName>
        <fullName evidence="6">Peptidyl-prolyl cis-trans isomerase plp</fullName>
    </alternativeName>
    <alternativeName>
        <fullName evidence="7">Rotamase plp</fullName>
    </alternativeName>
</protein>
<dbReference type="Proteomes" id="UP000295484">
    <property type="component" value="Unassembled WGS sequence"/>
</dbReference>
<organism evidence="11 12">
    <name type="scientific">Rhodovulum visakhapatnamense</name>
    <dbReference type="NCBI Taxonomy" id="364297"/>
    <lineage>
        <taxon>Bacteria</taxon>
        <taxon>Pseudomonadati</taxon>
        <taxon>Pseudomonadota</taxon>
        <taxon>Alphaproteobacteria</taxon>
        <taxon>Rhodobacterales</taxon>
        <taxon>Paracoccaceae</taxon>
        <taxon>Rhodovulum</taxon>
    </lineage>
</organism>
<dbReference type="SUPFAM" id="SSF109998">
    <property type="entry name" value="Triger factor/SurA peptide-binding domain-like"/>
    <property type="match status" value="1"/>
</dbReference>
<feature type="signal peptide" evidence="9">
    <location>
        <begin position="1"/>
        <end position="23"/>
    </location>
</feature>
<evidence type="ECO:0000256" key="5">
    <source>
        <dbReference type="ARBA" id="ARBA00023110"/>
    </source>
</evidence>
<evidence type="ECO:0000259" key="10">
    <source>
        <dbReference type="PROSITE" id="PS50198"/>
    </source>
</evidence>
<reference evidence="11 12" key="1">
    <citation type="submission" date="2019-03" db="EMBL/GenBank/DDBJ databases">
        <title>Genomic Encyclopedia of Type Strains, Phase IV (KMG-IV): sequencing the most valuable type-strain genomes for metagenomic binning, comparative biology and taxonomic classification.</title>
        <authorList>
            <person name="Goeker M."/>
        </authorList>
    </citation>
    <scope>NUCLEOTIDE SEQUENCE [LARGE SCALE GENOMIC DNA]</scope>
    <source>
        <strain evidence="11 12">JA181</strain>
    </source>
</reference>
<evidence type="ECO:0000313" key="11">
    <source>
        <dbReference type="EMBL" id="TDX32008.1"/>
    </source>
</evidence>
<dbReference type="InterPro" id="IPR046357">
    <property type="entry name" value="PPIase_dom_sf"/>
</dbReference>
<accession>A0A4V3GUS2</accession>
<dbReference type="InterPro" id="IPR027304">
    <property type="entry name" value="Trigger_fact/SurA_dom_sf"/>
</dbReference>
<evidence type="ECO:0000256" key="2">
    <source>
        <dbReference type="ARBA" id="ARBA00007656"/>
    </source>
</evidence>
<dbReference type="Pfam" id="PF00639">
    <property type="entry name" value="Rotamase"/>
    <property type="match status" value="1"/>
</dbReference>
<dbReference type="EC" id="5.2.1.8" evidence="3"/>
<evidence type="ECO:0000256" key="3">
    <source>
        <dbReference type="ARBA" id="ARBA00013194"/>
    </source>
</evidence>
<evidence type="ECO:0000313" key="12">
    <source>
        <dbReference type="Proteomes" id="UP000295484"/>
    </source>
</evidence>
<evidence type="ECO:0000256" key="8">
    <source>
        <dbReference type="PROSITE-ProRule" id="PRU00278"/>
    </source>
</evidence>
<sequence>MTFALKPLAALTLAAGMALPALAADIGPDTVVARVGNQEITIGHMIVLRAQLPPDYQQLPDDVLYQAVLDQLIRQTAVGEAIGTDLSKGASLALENERRSFVAGEALSRVAEEAVTDEAVQAAYDAAYGAAHPINEYHAAHILVETEDEAKAIETELANGADFAELAKEKSTGPSGPNGGDLGWFSEGMMVQPFEEAVVAMNPGEVSAPVQTQFGWHVIKLYESRLKDAPALDDVRGDLVQRIQREAMEQALEKYTEEADVTRNEIEVDPAILKDQSLLDQ</sequence>
<keyword evidence="8 11" id="KW-0413">Isomerase</keyword>
<feature type="domain" description="PpiC" evidence="10">
    <location>
        <begin position="134"/>
        <end position="223"/>
    </location>
</feature>
<dbReference type="PANTHER" id="PTHR47245">
    <property type="entry name" value="PEPTIDYLPROLYL ISOMERASE"/>
    <property type="match status" value="1"/>
</dbReference>